<dbReference type="InterPro" id="IPR034737">
    <property type="entry name" value="TCTP"/>
</dbReference>
<dbReference type="Proteomes" id="UP000501690">
    <property type="component" value="Linkage Group LG2"/>
</dbReference>
<comment type="subcellular location">
    <subcellularLocation>
        <location evidence="2">Cytoplasm</location>
    </subcellularLocation>
</comment>
<comment type="function">
    <text evidence="1">Involved in calcium binding and microtubule stabilization.</text>
</comment>
<feature type="domain" description="TCTP" evidence="13">
    <location>
        <begin position="540"/>
        <end position="706"/>
    </location>
</feature>
<dbReference type="EMBL" id="CP039346">
    <property type="protein sequence ID" value="QCD79990.1"/>
    <property type="molecule type" value="Genomic_DNA"/>
</dbReference>
<evidence type="ECO:0000259" key="13">
    <source>
        <dbReference type="PROSITE" id="PS51797"/>
    </source>
</evidence>
<keyword evidence="15" id="KW-1185">Reference proteome</keyword>
<dbReference type="Gene3D" id="3.40.395.10">
    <property type="entry name" value="Adenoviral Proteinase, Chain A"/>
    <property type="match status" value="1"/>
</dbReference>
<dbReference type="PRINTS" id="PR01653">
    <property type="entry name" value="TCTPROTEIN"/>
</dbReference>
<dbReference type="GO" id="GO:0005737">
    <property type="term" value="C:cytoplasm"/>
    <property type="evidence" value="ECO:0007669"/>
    <property type="project" value="UniProtKB-SubCell"/>
</dbReference>
<keyword evidence="7" id="KW-0833">Ubl conjugation pathway</keyword>
<dbReference type="FunFam" id="3.40.395.10:FF:000005">
    <property type="entry name" value="Ubiquitin-like-specific protease ESD4"/>
    <property type="match status" value="1"/>
</dbReference>
<name>A0A4D6KTI7_VIGUN</name>
<dbReference type="GO" id="GO:0016926">
    <property type="term" value="P:protein desumoylation"/>
    <property type="evidence" value="ECO:0007669"/>
    <property type="project" value="UniProtKB-ARBA"/>
</dbReference>
<dbReference type="SUPFAM" id="SSF54001">
    <property type="entry name" value="Cysteine proteinases"/>
    <property type="match status" value="1"/>
</dbReference>
<gene>
    <name evidence="14" type="ORF">DEO72_LG2g308</name>
</gene>
<accession>A0A4D6KTI7</accession>
<dbReference type="AlphaFoldDB" id="A0A4D6KTI7"/>
<dbReference type="PANTHER" id="PTHR11991:SF0">
    <property type="entry name" value="TRANSLATIONALLY-CONTROLLED TUMOR PROTEIN"/>
    <property type="match status" value="1"/>
</dbReference>
<protein>
    <recommendedName>
        <fullName evidence="4">Translationally-controlled tumor protein homolog</fullName>
    </recommendedName>
</protein>
<feature type="domain" description="Ubiquitin-like protease family profile" evidence="12">
    <location>
        <begin position="316"/>
        <end position="488"/>
    </location>
</feature>
<dbReference type="InterPro" id="IPR018105">
    <property type="entry name" value="Translational_control_tumour_p"/>
</dbReference>
<evidence type="ECO:0000256" key="6">
    <source>
        <dbReference type="ARBA" id="ARBA00022670"/>
    </source>
</evidence>
<evidence type="ECO:0000256" key="7">
    <source>
        <dbReference type="ARBA" id="ARBA00022786"/>
    </source>
</evidence>
<evidence type="ECO:0000256" key="5">
    <source>
        <dbReference type="ARBA" id="ARBA00022490"/>
    </source>
</evidence>
<feature type="region of interest" description="Disordered" evidence="11">
    <location>
        <begin position="1"/>
        <end position="21"/>
    </location>
</feature>
<evidence type="ECO:0000256" key="8">
    <source>
        <dbReference type="ARBA" id="ARBA00022801"/>
    </source>
</evidence>
<dbReference type="FunFam" id="2.170.150.10:FF:000003">
    <property type="entry name" value="Translationally-controlled tumor protein homolog"/>
    <property type="match status" value="1"/>
</dbReference>
<dbReference type="InterPro" id="IPR011057">
    <property type="entry name" value="Mss4-like_sf"/>
</dbReference>
<dbReference type="PANTHER" id="PTHR11991">
    <property type="entry name" value="TRANSLATIONALLY CONTROLLED TUMOR PROTEIN-RELATED"/>
    <property type="match status" value="1"/>
</dbReference>
<evidence type="ECO:0000313" key="15">
    <source>
        <dbReference type="Proteomes" id="UP000501690"/>
    </source>
</evidence>
<dbReference type="GO" id="GO:0008234">
    <property type="term" value="F:cysteine-type peptidase activity"/>
    <property type="evidence" value="ECO:0007669"/>
    <property type="project" value="InterPro"/>
</dbReference>
<dbReference type="GO" id="GO:0006508">
    <property type="term" value="P:proteolysis"/>
    <property type="evidence" value="ECO:0007669"/>
    <property type="project" value="UniProtKB-KW"/>
</dbReference>
<dbReference type="PROSITE" id="PS01002">
    <property type="entry name" value="TCTP_1"/>
    <property type="match status" value="1"/>
</dbReference>
<evidence type="ECO:0000256" key="4">
    <source>
        <dbReference type="ARBA" id="ARBA00014759"/>
    </source>
</evidence>
<proteinExistence type="inferred from homology"/>
<evidence type="ECO:0000256" key="2">
    <source>
        <dbReference type="ARBA" id="ARBA00004496"/>
    </source>
</evidence>
<dbReference type="GO" id="GO:0019783">
    <property type="term" value="F:ubiquitin-like protein peptidase activity"/>
    <property type="evidence" value="ECO:0007669"/>
    <property type="project" value="UniProtKB-ARBA"/>
</dbReference>
<evidence type="ECO:0000256" key="3">
    <source>
        <dbReference type="ARBA" id="ARBA00005234"/>
    </source>
</evidence>
<sequence length="706" mass="80837">MAVVTSNGKRRPNWLSAAHHLPSPNSKRLRLSATSDNHADPVLSSSSIVSRISKYPEAKPLGRREVHAPCRPRKFDFPTFNRMKSSLNASSSYYDRKEEIVNDVGNTLSENYERAKKSALASIRFEEKGKEVIEVDDGSPKGMVSEDSGVEEVRFREDGRDVRSVVTEHKWQEGDLVVTEVKDLKAKDVRGGPQQQSASSVVSELTNGDLNVVNAVKMFGTLSLTPERDLSDVHAYKKLLEAVDKRSDTIKRLSAEIKLNEKRRSTFELLRPKKELVQEVPLEPFIPLTEDDELEVTRAFSANRRKILVAHEKSCIEVSGEKFQCLRPGAWLNDEVINLYLELLKERERREPQKFLNCHFFNTFFYKKLISGKGGYDFKSVRRWTSQKKLGYGLHECDKIFVPIHKEIHWCLAVINKKDKKFQYLDSLKGIDTHVMKVLASYIVDEVKDKTGKDLDVSSWEKEFVEDLPEQQNGYDCGVFMIKYADFYSRNLGLCFNQIVDWTYYAHRPDIQCANKFQTLVLQSRNLLFQTISARISANMLVYKDLLTGDELLSDSFPYREIENGMLWEVSGKWVVQGAIDVDIGANPSAEGGEDDGVDDQAIKVVDIVDTFRLQEQPAFDKKQFLVFMKRYIKLLIQKLDGEKQSLFKKHIEGATKFLLSKIKDLQFFVGESMHDDGSLVFAYYKDGATDPTFLYFAYALKEMKC</sequence>
<evidence type="ECO:0000259" key="12">
    <source>
        <dbReference type="PROSITE" id="PS50600"/>
    </source>
</evidence>
<evidence type="ECO:0000256" key="10">
    <source>
        <dbReference type="PROSITE-ProRule" id="PRU01133"/>
    </source>
</evidence>
<evidence type="ECO:0000256" key="9">
    <source>
        <dbReference type="ARBA" id="ARBA00022837"/>
    </source>
</evidence>
<evidence type="ECO:0000256" key="1">
    <source>
        <dbReference type="ARBA" id="ARBA00002114"/>
    </source>
</evidence>
<dbReference type="GO" id="GO:0032502">
    <property type="term" value="P:developmental process"/>
    <property type="evidence" value="ECO:0007669"/>
    <property type="project" value="UniProtKB-ARBA"/>
</dbReference>
<evidence type="ECO:0000256" key="11">
    <source>
        <dbReference type="SAM" id="MobiDB-lite"/>
    </source>
</evidence>
<keyword evidence="5" id="KW-0963">Cytoplasm</keyword>
<dbReference type="InterPro" id="IPR038765">
    <property type="entry name" value="Papain-like_cys_pep_sf"/>
</dbReference>
<keyword evidence="6 14" id="KW-0645">Protease</keyword>
<dbReference type="InterPro" id="IPR011323">
    <property type="entry name" value="Mss4/transl-control_tumour"/>
</dbReference>
<dbReference type="Gene3D" id="2.170.150.10">
    <property type="entry name" value="Metal Binding Protein, Guanine Nucleotide Exchange Factor, Chain A"/>
    <property type="match status" value="1"/>
</dbReference>
<dbReference type="PROSITE" id="PS01003">
    <property type="entry name" value="TCTP_2"/>
    <property type="match status" value="1"/>
</dbReference>
<comment type="similarity">
    <text evidence="10">Belongs to the TCTP family.</text>
</comment>
<evidence type="ECO:0000313" key="14">
    <source>
        <dbReference type="EMBL" id="QCD79990.1"/>
    </source>
</evidence>
<dbReference type="SUPFAM" id="SSF51316">
    <property type="entry name" value="Mss4-like"/>
    <property type="match status" value="1"/>
</dbReference>
<dbReference type="Pfam" id="PF00838">
    <property type="entry name" value="TCTP"/>
    <property type="match status" value="1"/>
</dbReference>
<dbReference type="Pfam" id="PF02902">
    <property type="entry name" value="Peptidase_C48"/>
    <property type="match status" value="1"/>
</dbReference>
<organism evidence="14 15">
    <name type="scientific">Vigna unguiculata</name>
    <name type="common">Cowpea</name>
    <dbReference type="NCBI Taxonomy" id="3917"/>
    <lineage>
        <taxon>Eukaryota</taxon>
        <taxon>Viridiplantae</taxon>
        <taxon>Streptophyta</taxon>
        <taxon>Embryophyta</taxon>
        <taxon>Tracheophyta</taxon>
        <taxon>Spermatophyta</taxon>
        <taxon>Magnoliopsida</taxon>
        <taxon>eudicotyledons</taxon>
        <taxon>Gunneridae</taxon>
        <taxon>Pentapetalae</taxon>
        <taxon>rosids</taxon>
        <taxon>fabids</taxon>
        <taxon>Fabales</taxon>
        <taxon>Fabaceae</taxon>
        <taxon>Papilionoideae</taxon>
        <taxon>50 kb inversion clade</taxon>
        <taxon>NPAAA clade</taxon>
        <taxon>indigoferoid/millettioid clade</taxon>
        <taxon>Phaseoleae</taxon>
        <taxon>Vigna</taxon>
    </lineage>
</organism>
<dbReference type="InterPro" id="IPR003653">
    <property type="entry name" value="Peptidase_C48_C"/>
</dbReference>
<dbReference type="PROSITE" id="PS50600">
    <property type="entry name" value="ULP_PROTEASE"/>
    <property type="match status" value="1"/>
</dbReference>
<dbReference type="PROSITE" id="PS51797">
    <property type="entry name" value="TCTP_3"/>
    <property type="match status" value="1"/>
</dbReference>
<dbReference type="GO" id="GO:0005509">
    <property type="term" value="F:calcium ion binding"/>
    <property type="evidence" value="ECO:0007669"/>
    <property type="project" value="TreeGrafter"/>
</dbReference>
<dbReference type="InterPro" id="IPR018103">
    <property type="entry name" value="Translation_control_tumour_CS"/>
</dbReference>
<reference evidence="14 15" key="1">
    <citation type="submission" date="2019-04" db="EMBL/GenBank/DDBJ databases">
        <title>An improved genome assembly and genetic linkage map for asparagus bean, Vigna unguiculata ssp. sesquipedialis.</title>
        <authorList>
            <person name="Xia Q."/>
            <person name="Zhang R."/>
            <person name="Dong Y."/>
        </authorList>
    </citation>
    <scope>NUCLEOTIDE SEQUENCE [LARGE SCALE GENOMIC DNA]</scope>
    <source>
        <tissue evidence="14">Leaf</tissue>
    </source>
</reference>
<comment type="similarity">
    <text evidence="3">Belongs to the peptidase C48 family.</text>
</comment>
<keyword evidence="9" id="KW-0106">Calcium</keyword>
<keyword evidence="8" id="KW-0378">Hydrolase</keyword>